<dbReference type="AlphaFoldDB" id="A0A197K2L9"/>
<feature type="compositionally biased region" description="Acidic residues" evidence="1">
    <location>
        <begin position="525"/>
        <end position="543"/>
    </location>
</feature>
<evidence type="ECO:0000256" key="1">
    <source>
        <dbReference type="SAM" id="MobiDB-lite"/>
    </source>
</evidence>
<feature type="region of interest" description="Disordered" evidence="1">
    <location>
        <begin position="525"/>
        <end position="544"/>
    </location>
</feature>
<accession>A0A197K2L9</accession>
<reference evidence="2 3" key="1">
    <citation type="submission" date="2016-05" db="EMBL/GenBank/DDBJ databases">
        <title>Genome sequencing reveals origins of a unique bacterial endosymbiosis in the earliest lineages of terrestrial Fungi.</title>
        <authorList>
            <consortium name="DOE Joint Genome Institute"/>
            <person name="Uehling J."/>
            <person name="Gryganskyi A."/>
            <person name="Hameed K."/>
            <person name="Tschaplinski T."/>
            <person name="Misztal P."/>
            <person name="Wu S."/>
            <person name="Desiro A."/>
            <person name="Vande Pol N."/>
            <person name="Du Z.-Y."/>
            <person name="Zienkiewicz A."/>
            <person name="Zienkiewicz K."/>
            <person name="Morin E."/>
            <person name="Tisserant E."/>
            <person name="Splivallo R."/>
            <person name="Hainaut M."/>
            <person name="Henrissat B."/>
            <person name="Ohm R."/>
            <person name="Kuo A."/>
            <person name="Yan J."/>
            <person name="Lipzen A."/>
            <person name="Nolan M."/>
            <person name="Labutti K."/>
            <person name="Barry K."/>
            <person name="Goldstein A."/>
            <person name="Labbe J."/>
            <person name="Schadt C."/>
            <person name="Tuskan G."/>
            <person name="Grigoriev I."/>
            <person name="Martin F."/>
            <person name="Vilgalys R."/>
            <person name="Bonito G."/>
        </authorList>
    </citation>
    <scope>NUCLEOTIDE SEQUENCE [LARGE SCALE GENOMIC DNA]</scope>
    <source>
        <strain evidence="2 3">AG-77</strain>
    </source>
</reference>
<organism evidence="2 3">
    <name type="scientific">Linnemannia elongata AG-77</name>
    <dbReference type="NCBI Taxonomy" id="1314771"/>
    <lineage>
        <taxon>Eukaryota</taxon>
        <taxon>Fungi</taxon>
        <taxon>Fungi incertae sedis</taxon>
        <taxon>Mucoromycota</taxon>
        <taxon>Mortierellomycotina</taxon>
        <taxon>Mortierellomycetes</taxon>
        <taxon>Mortierellales</taxon>
        <taxon>Mortierellaceae</taxon>
        <taxon>Linnemannia</taxon>
    </lineage>
</organism>
<protein>
    <submittedName>
        <fullName evidence="2">Uncharacterized protein</fullName>
    </submittedName>
</protein>
<feature type="region of interest" description="Disordered" evidence="1">
    <location>
        <begin position="429"/>
        <end position="451"/>
    </location>
</feature>
<sequence>MHARLAVQTRRSNEKSEDNVEGGRGGGGSRRLFESIRTLNIYSNMVVPEKLVVDLKPCFGFLETVKIELMKLISTTINIFTILDNGPRLKSVEIVVLRNSLVEITQGDTTPTSTTTTTTTTTEATAAAVPDQAITAIEQTNRPTLSAYYPLQQLILQGPCIDTFMTAERIIKTCPDLRVLKSIRIKTSTLYHNNQTQQEPSTIQEASKCLAAMARVHCPHLIWYQSDLQYINHDLPSETRLIELAQTFPEMRALSMMAYEDSGPIFTPFHPPYQPVLQTPFLPDLINIFLNRITVLEVGAHWHQNANWKVVNRIICLCPHLQDLLISRLLTMTGQLNYPSFPPFESFDDQVLPYESLWLYDESDKETRQRERRERQNLRDLVLPVDLNNQAITPVWTAIAPLFGHLTSFKVGCEELRIGQIKACRSDSSQKSKEESLSSSPRKGRSTDAESEYRYQNDMLALKGLVYLEEFVVEVAWLRGTGVPEDFEFLRRKEPDFGTRFFPPPLSLSQQSMEARAGRKFVECAEGEDGEESDSEYDSENENDYAGGGAYKDIETFWPRLTTFHVGYVVTHAVNDPTVLVSAIERIRPGVDFCLKLLPHSPSRTH</sequence>
<dbReference type="STRING" id="1314771.A0A197K2L9"/>
<dbReference type="Proteomes" id="UP000078512">
    <property type="component" value="Unassembled WGS sequence"/>
</dbReference>
<keyword evidence="3" id="KW-1185">Reference proteome</keyword>
<name>A0A197K2L9_9FUNG</name>
<dbReference type="EMBL" id="KV442028">
    <property type="protein sequence ID" value="OAQ31725.1"/>
    <property type="molecule type" value="Genomic_DNA"/>
</dbReference>
<dbReference type="OrthoDB" id="2397486at2759"/>
<gene>
    <name evidence="2" type="ORF">K457DRAFT_30542</name>
</gene>
<proteinExistence type="predicted"/>
<feature type="region of interest" description="Disordered" evidence="1">
    <location>
        <begin position="1"/>
        <end position="27"/>
    </location>
</feature>
<evidence type="ECO:0000313" key="2">
    <source>
        <dbReference type="EMBL" id="OAQ31725.1"/>
    </source>
</evidence>
<evidence type="ECO:0000313" key="3">
    <source>
        <dbReference type="Proteomes" id="UP000078512"/>
    </source>
</evidence>